<dbReference type="SUPFAM" id="SSF103506">
    <property type="entry name" value="Mitochondrial carrier"/>
    <property type="match status" value="1"/>
</dbReference>
<reference evidence="9" key="1">
    <citation type="submission" date="2022-03" db="EMBL/GenBank/DDBJ databases">
        <authorList>
            <person name="Sayadi A."/>
        </authorList>
    </citation>
    <scope>NUCLEOTIDE SEQUENCE</scope>
</reference>
<dbReference type="AlphaFoldDB" id="A0A9P0P5A1"/>
<comment type="caution">
    <text evidence="9">The sequence shown here is derived from an EMBL/GenBank/DDBJ whole genome shotgun (WGS) entry which is preliminary data.</text>
</comment>
<evidence type="ECO:0000256" key="2">
    <source>
        <dbReference type="ARBA" id="ARBA00006375"/>
    </source>
</evidence>
<dbReference type="OrthoDB" id="2382881at2759"/>
<dbReference type="Proteomes" id="UP001152888">
    <property type="component" value="Unassembled WGS sequence"/>
</dbReference>
<keyword evidence="3 8" id="KW-0812">Transmembrane</keyword>
<evidence type="ECO:0000313" key="10">
    <source>
        <dbReference type="Proteomes" id="UP001152888"/>
    </source>
</evidence>
<organism evidence="9 10">
    <name type="scientific">Acanthoscelides obtectus</name>
    <name type="common">Bean weevil</name>
    <name type="synonym">Bruchus obtectus</name>
    <dbReference type="NCBI Taxonomy" id="200917"/>
    <lineage>
        <taxon>Eukaryota</taxon>
        <taxon>Metazoa</taxon>
        <taxon>Ecdysozoa</taxon>
        <taxon>Arthropoda</taxon>
        <taxon>Hexapoda</taxon>
        <taxon>Insecta</taxon>
        <taxon>Pterygota</taxon>
        <taxon>Neoptera</taxon>
        <taxon>Endopterygota</taxon>
        <taxon>Coleoptera</taxon>
        <taxon>Polyphaga</taxon>
        <taxon>Cucujiformia</taxon>
        <taxon>Chrysomeloidea</taxon>
        <taxon>Chrysomelidae</taxon>
        <taxon>Bruchinae</taxon>
        <taxon>Bruchini</taxon>
        <taxon>Acanthoscelides</taxon>
    </lineage>
</organism>
<evidence type="ECO:0000313" key="9">
    <source>
        <dbReference type="EMBL" id="CAH1971593.1"/>
    </source>
</evidence>
<accession>A0A9P0P5A1</accession>
<keyword evidence="10" id="KW-1185">Reference proteome</keyword>
<keyword evidence="7 8" id="KW-0472">Membrane</keyword>
<keyword evidence="4" id="KW-0999">Mitochondrion inner membrane</keyword>
<evidence type="ECO:0000256" key="5">
    <source>
        <dbReference type="ARBA" id="ARBA00022989"/>
    </source>
</evidence>
<evidence type="ECO:0000256" key="4">
    <source>
        <dbReference type="ARBA" id="ARBA00022792"/>
    </source>
</evidence>
<keyword evidence="6" id="KW-0496">Mitochondrion</keyword>
<proteinExistence type="inferred from homology"/>
<dbReference type="GO" id="GO:0043490">
    <property type="term" value="P:malate-aspartate shuttle"/>
    <property type="evidence" value="ECO:0007669"/>
    <property type="project" value="TreeGrafter"/>
</dbReference>
<dbReference type="InterPro" id="IPR023395">
    <property type="entry name" value="MCP_dom_sf"/>
</dbReference>
<comment type="subcellular location">
    <subcellularLocation>
        <location evidence="1">Mitochondrion inner membrane</location>
        <topology evidence="1">Multi-pass membrane protein</topology>
    </subcellularLocation>
</comment>
<evidence type="ECO:0000256" key="1">
    <source>
        <dbReference type="ARBA" id="ARBA00004448"/>
    </source>
</evidence>
<dbReference type="GO" id="GO:0005743">
    <property type="term" value="C:mitochondrial inner membrane"/>
    <property type="evidence" value="ECO:0007669"/>
    <property type="project" value="UniProtKB-SubCell"/>
</dbReference>
<dbReference type="PANTHER" id="PTHR45678:SF5">
    <property type="entry name" value="AT03939P-RELATED"/>
    <property type="match status" value="1"/>
</dbReference>
<dbReference type="PANTHER" id="PTHR45678">
    <property type="entry name" value="MITOCHONDRIAL 2-OXODICARBOXYLATE CARRIER 1-RELATED"/>
    <property type="match status" value="1"/>
</dbReference>
<keyword evidence="5 8" id="KW-1133">Transmembrane helix</keyword>
<evidence type="ECO:0000256" key="7">
    <source>
        <dbReference type="ARBA" id="ARBA00023136"/>
    </source>
</evidence>
<protein>
    <submittedName>
        <fullName evidence="9">Uncharacterized protein</fullName>
    </submittedName>
</protein>
<gene>
    <name evidence="9" type="ORF">ACAOBT_LOCUS9509</name>
</gene>
<feature type="transmembrane region" description="Helical" evidence="8">
    <location>
        <begin position="43"/>
        <end position="63"/>
    </location>
</feature>
<name>A0A9P0P5A1_ACAOB</name>
<dbReference type="Pfam" id="PF00153">
    <property type="entry name" value="Mito_carr"/>
    <property type="match status" value="1"/>
</dbReference>
<dbReference type="InterPro" id="IPR051028">
    <property type="entry name" value="Mito_Solute_Carrier"/>
</dbReference>
<sequence>MYKGSLINLILITPEKAVLLAGNDFFRYHLQTKDGKLPLFNEVMAAAAAGFLAIGITTPMELLKIQMQDAGRINAQRIKS</sequence>
<dbReference type="Gene3D" id="1.50.40.10">
    <property type="entry name" value="Mitochondrial carrier domain"/>
    <property type="match status" value="1"/>
</dbReference>
<comment type="similarity">
    <text evidence="2">Belongs to the mitochondrial carrier (TC 2.A.29) family.</text>
</comment>
<dbReference type="GO" id="GO:0015183">
    <property type="term" value="F:L-aspartate transmembrane transporter activity"/>
    <property type="evidence" value="ECO:0007669"/>
    <property type="project" value="TreeGrafter"/>
</dbReference>
<dbReference type="InterPro" id="IPR018108">
    <property type="entry name" value="MCP_transmembrane"/>
</dbReference>
<dbReference type="GO" id="GO:0005313">
    <property type="term" value="F:L-glutamate transmembrane transporter activity"/>
    <property type="evidence" value="ECO:0007669"/>
    <property type="project" value="TreeGrafter"/>
</dbReference>
<dbReference type="EMBL" id="CAKOFQ010006787">
    <property type="protein sequence ID" value="CAH1971593.1"/>
    <property type="molecule type" value="Genomic_DNA"/>
</dbReference>
<evidence type="ECO:0000256" key="6">
    <source>
        <dbReference type="ARBA" id="ARBA00023128"/>
    </source>
</evidence>
<evidence type="ECO:0000256" key="8">
    <source>
        <dbReference type="SAM" id="Phobius"/>
    </source>
</evidence>
<evidence type="ECO:0000256" key="3">
    <source>
        <dbReference type="ARBA" id="ARBA00022692"/>
    </source>
</evidence>